<dbReference type="InterPro" id="IPR021858">
    <property type="entry name" value="Fun_TF"/>
</dbReference>
<protein>
    <submittedName>
        <fullName evidence="2">Uncharacterized protein</fullName>
    </submittedName>
</protein>
<organism evidence="2 3">
    <name type="scientific">Aspergillus udagawae</name>
    <dbReference type="NCBI Taxonomy" id="91492"/>
    <lineage>
        <taxon>Eukaryota</taxon>
        <taxon>Fungi</taxon>
        <taxon>Dikarya</taxon>
        <taxon>Ascomycota</taxon>
        <taxon>Pezizomycotina</taxon>
        <taxon>Eurotiomycetes</taxon>
        <taxon>Eurotiomycetidae</taxon>
        <taxon>Eurotiales</taxon>
        <taxon>Aspergillaceae</taxon>
        <taxon>Aspergillus</taxon>
        <taxon>Aspergillus subgen. Fumigati</taxon>
    </lineage>
</organism>
<evidence type="ECO:0000256" key="1">
    <source>
        <dbReference type="SAM" id="SignalP"/>
    </source>
</evidence>
<proteinExistence type="predicted"/>
<reference evidence="2" key="1">
    <citation type="journal article" date="2015" name="Genome Announc.">
        <title>Draft Genome Sequence of the Pathogenic Filamentous Fungus Aspergillus udagawae Strain IFM 46973T.</title>
        <authorList>
            <person name="Kusuya Y."/>
            <person name="Takahashi-Nakaguchi A."/>
            <person name="Takahashi H."/>
            <person name="Yaguchi T."/>
        </authorList>
    </citation>
    <scope>NUCLEOTIDE SEQUENCE</scope>
    <source>
        <strain evidence="2">IFM 46973</strain>
    </source>
</reference>
<dbReference type="PANTHER" id="PTHR37540:SF5">
    <property type="entry name" value="TRANSCRIPTION FACTOR DOMAIN-CONTAINING PROTEIN"/>
    <property type="match status" value="1"/>
</dbReference>
<sequence length="617" mass="69390">MRVNVFALAMSLMAVPPAFCLPTDQVEKPGLTHEEWLEYLTLNTTDGWEPMTRVPLYEITEPGQVLDLSDTTLYKRSLAKRAGANAFEAFEDGICSSRQFRIANFGCGCDETEPECGQCLRRGRKCPGPLTGLIILESKPEDPTKFRRLADGRDLTPRSHSLIKQNVQLVPSAPPDSDRVLRAGSPDPFSAMVVPLTGRTNAHFQHFMLHTVRCCWPFRPEMLGIWCGQQATTQPAIFYGMISMSASHRFHLDYDHGTNNPNAPQWMLQALESRSRIIQNIQETIDNIATSSVELIIITIAMLIPSFQASNANIAEMDIHMAGLQQLIQSSGGVDRLDLSTISFLVGVDILWAIVKCTPPALPLAPKYLEYAMNHPALTVHSYSPPEEDILSLPSDKIFCNLGSRFRNSTWAGLLDRSLKAAIQNFCNLIVHYETDEQRRGGKRIATYGDNDPWNLSQRYLLSLSYEHLGPGDIRESLRRSMLAYSMTRYCKFGAFPCMDEVAARLRESLVPRLDTFLSTAPDLLFWILYVGALAARQCSEHYVWYCAHLGSVSSNLGLVDFRDVRLLLENFFYIHRHGDTAAEKVWQRVSSQRLNSLSINYHESVNVVNVPEVGRL</sequence>
<dbReference type="Proteomes" id="UP000036893">
    <property type="component" value="Unassembled WGS sequence"/>
</dbReference>
<reference evidence="2" key="2">
    <citation type="submission" date="2021-01" db="EMBL/GenBank/DDBJ databases">
        <title>Pan-genome distribution and transcriptional activeness of fungal secondary metabolism genes in Aspergillus section Fumigati.</title>
        <authorList>
            <person name="Takahashi H."/>
            <person name="Umemura M."/>
            <person name="Ninomiya A."/>
            <person name="Kusuya Y."/>
            <person name="Urayama S."/>
            <person name="Shimizu M."/>
            <person name="Watanabe A."/>
            <person name="Kamei K."/>
            <person name="Yaguchi T."/>
            <person name="Hagiwara D."/>
        </authorList>
    </citation>
    <scope>NUCLEOTIDE SEQUENCE</scope>
    <source>
        <strain evidence="2">IFM 46973</strain>
    </source>
</reference>
<accession>A0A8E0UZ16</accession>
<gene>
    <name evidence="2" type="ORF">Aud_005469</name>
</gene>
<keyword evidence="1" id="KW-0732">Signal</keyword>
<evidence type="ECO:0000313" key="2">
    <source>
        <dbReference type="EMBL" id="GIC89068.1"/>
    </source>
</evidence>
<feature type="signal peptide" evidence="1">
    <location>
        <begin position="1"/>
        <end position="20"/>
    </location>
</feature>
<dbReference type="RefSeq" id="XP_043146334.1">
    <property type="nucleotide sequence ID" value="XM_043290399.1"/>
</dbReference>
<dbReference type="AlphaFoldDB" id="A0A8E0UZ16"/>
<name>A0A8E0UZ16_9EURO</name>
<dbReference type="Pfam" id="PF11951">
    <property type="entry name" value="Fungal_trans_2"/>
    <property type="match status" value="1"/>
</dbReference>
<dbReference type="PANTHER" id="PTHR37540">
    <property type="entry name" value="TRANSCRIPTION FACTOR (ACR-2), PUTATIVE-RELATED-RELATED"/>
    <property type="match status" value="1"/>
</dbReference>
<comment type="caution">
    <text evidence="2">The sequence shown here is derived from an EMBL/GenBank/DDBJ whole genome shotgun (WGS) entry which is preliminary data.</text>
</comment>
<dbReference type="EMBL" id="BBXM02000004">
    <property type="protein sequence ID" value="GIC89068.1"/>
    <property type="molecule type" value="Genomic_DNA"/>
</dbReference>
<evidence type="ECO:0000313" key="3">
    <source>
        <dbReference type="Proteomes" id="UP000036893"/>
    </source>
</evidence>
<dbReference type="GeneID" id="66992946"/>
<feature type="chain" id="PRO_5034502046" evidence="1">
    <location>
        <begin position="21"/>
        <end position="617"/>
    </location>
</feature>